<organism evidence="1 2">
    <name type="scientific">Thiohalobacter thiocyanaticus</name>
    <dbReference type="NCBI Taxonomy" id="585455"/>
    <lineage>
        <taxon>Bacteria</taxon>
        <taxon>Pseudomonadati</taxon>
        <taxon>Pseudomonadota</taxon>
        <taxon>Gammaproteobacteria</taxon>
        <taxon>Thiohalobacterales</taxon>
        <taxon>Thiohalobacteraceae</taxon>
        <taxon>Thiohalobacter</taxon>
    </lineage>
</organism>
<accession>A0A1Z4VSK8</accession>
<dbReference type="Proteomes" id="UP000218765">
    <property type="component" value="Chromosome"/>
</dbReference>
<protein>
    <submittedName>
        <fullName evidence="1">ABC-type dipeptide transporter, periplasmic component</fullName>
    </submittedName>
</protein>
<dbReference type="KEGG" id="ttc:FOKN1_2239"/>
<dbReference type="EMBL" id="AP018052">
    <property type="protein sequence ID" value="BAZ94616.1"/>
    <property type="molecule type" value="Genomic_DNA"/>
</dbReference>
<gene>
    <name evidence="1" type="ORF">FOKN1_2239</name>
</gene>
<sequence length="154" mass="18159">MNCDDTEFSIQVKELHQSLVERELARLGYDPSDIWVDWDMHQDGIPYIFGFFGAIYNLGELVKRHIPEDEVEMLIKYISMRGLYLFRGDMDIRFEIESDGVSGYGFDPNMLRSEYLLRKFHASITYEINVLAEELSKKVFLMELDEMMPVKKLQ</sequence>
<proteinExistence type="predicted"/>
<name>A0A1Z4VSK8_9GAMM</name>
<evidence type="ECO:0000313" key="2">
    <source>
        <dbReference type="Proteomes" id="UP000218765"/>
    </source>
</evidence>
<dbReference type="AlphaFoldDB" id="A0A1Z4VSK8"/>
<reference evidence="1 2" key="1">
    <citation type="submission" date="2017-05" db="EMBL/GenBank/DDBJ databases">
        <title>Thiocyanate degradation by Thiohalobacter thiocyanaticus FOKN1.</title>
        <authorList>
            <person name="Oshiki M."/>
            <person name="Fukushima T."/>
            <person name="Kawano S."/>
            <person name="Nakagawa J."/>
        </authorList>
    </citation>
    <scope>NUCLEOTIDE SEQUENCE [LARGE SCALE GENOMIC DNA]</scope>
    <source>
        <strain evidence="1 2">FOKN1</strain>
    </source>
</reference>
<evidence type="ECO:0000313" key="1">
    <source>
        <dbReference type="EMBL" id="BAZ94616.1"/>
    </source>
</evidence>
<dbReference type="RefSeq" id="WP_157745618.1">
    <property type="nucleotide sequence ID" value="NZ_AP018052.1"/>
</dbReference>
<keyword evidence="2" id="KW-1185">Reference proteome</keyword>